<feature type="transmembrane region" description="Helical" evidence="6">
    <location>
        <begin position="224"/>
        <end position="246"/>
    </location>
</feature>
<evidence type="ECO:0000256" key="2">
    <source>
        <dbReference type="ARBA" id="ARBA00022475"/>
    </source>
</evidence>
<evidence type="ECO:0000256" key="6">
    <source>
        <dbReference type="SAM" id="Phobius"/>
    </source>
</evidence>
<feature type="transmembrane region" description="Helical" evidence="6">
    <location>
        <begin position="370"/>
        <end position="389"/>
    </location>
</feature>
<dbReference type="PANTHER" id="PTHR30250">
    <property type="entry name" value="PST FAMILY PREDICTED COLANIC ACID TRANSPORTER"/>
    <property type="match status" value="1"/>
</dbReference>
<dbReference type="InterPro" id="IPR002797">
    <property type="entry name" value="Polysacc_synth"/>
</dbReference>
<reference evidence="7 8" key="1">
    <citation type="submission" date="2020-02" db="EMBL/GenBank/DDBJ databases">
        <title>Complete genome sequence of Flavobacteriaceae bacterium.</title>
        <authorList>
            <person name="Kim S.-J."/>
            <person name="Kim Y.-S."/>
            <person name="Kim K.-H."/>
        </authorList>
    </citation>
    <scope>NUCLEOTIDE SEQUENCE [LARGE SCALE GENOMIC DNA]</scope>
    <source>
        <strain evidence="7 8">RR4-40</strain>
    </source>
</reference>
<keyword evidence="3 6" id="KW-0812">Transmembrane</keyword>
<feature type="transmembrane region" description="Helical" evidence="6">
    <location>
        <begin position="157"/>
        <end position="178"/>
    </location>
</feature>
<gene>
    <name evidence="7" type="ORF">G5B37_01365</name>
</gene>
<dbReference type="RefSeq" id="WP_164678269.1">
    <property type="nucleotide sequence ID" value="NZ_CP049057.1"/>
</dbReference>
<keyword evidence="8" id="KW-1185">Reference proteome</keyword>
<organism evidence="7 8">
    <name type="scientific">Rasiella rasia</name>
    <dbReference type="NCBI Taxonomy" id="2744027"/>
    <lineage>
        <taxon>Bacteria</taxon>
        <taxon>Pseudomonadati</taxon>
        <taxon>Bacteroidota</taxon>
        <taxon>Flavobacteriia</taxon>
        <taxon>Flavobacteriales</taxon>
        <taxon>Flavobacteriaceae</taxon>
        <taxon>Rasiella</taxon>
    </lineage>
</organism>
<name>A0A6G6GI91_9FLAO</name>
<protein>
    <submittedName>
        <fullName evidence="7">Oligosaccharide flippase family protein</fullName>
    </submittedName>
</protein>
<feature type="transmembrane region" description="Helical" evidence="6">
    <location>
        <begin position="430"/>
        <end position="447"/>
    </location>
</feature>
<dbReference type="AlphaFoldDB" id="A0A6G6GI91"/>
<feature type="transmembrane region" description="Helical" evidence="6">
    <location>
        <begin position="453"/>
        <end position="474"/>
    </location>
</feature>
<evidence type="ECO:0000313" key="8">
    <source>
        <dbReference type="Proteomes" id="UP000505306"/>
    </source>
</evidence>
<dbReference type="Proteomes" id="UP000505306">
    <property type="component" value="Chromosome"/>
</dbReference>
<feature type="transmembrane region" description="Helical" evidence="6">
    <location>
        <begin position="56"/>
        <end position="74"/>
    </location>
</feature>
<feature type="transmembrane region" description="Helical" evidence="6">
    <location>
        <begin position="128"/>
        <end position="150"/>
    </location>
</feature>
<evidence type="ECO:0000256" key="4">
    <source>
        <dbReference type="ARBA" id="ARBA00022989"/>
    </source>
</evidence>
<dbReference type="PANTHER" id="PTHR30250:SF11">
    <property type="entry name" value="O-ANTIGEN TRANSPORTER-RELATED"/>
    <property type="match status" value="1"/>
</dbReference>
<keyword evidence="2" id="KW-1003">Cell membrane</keyword>
<comment type="subcellular location">
    <subcellularLocation>
        <location evidence="1">Cell membrane</location>
        <topology evidence="1">Multi-pass membrane protein</topology>
    </subcellularLocation>
</comment>
<feature type="transmembrane region" description="Helical" evidence="6">
    <location>
        <begin position="15"/>
        <end position="36"/>
    </location>
</feature>
<keyword evidence="4 6" id="KW-1133">Transmembrane helix</keyword>
<dbReference type="InterPro" id="IPR050833">
    <property type="entry name" value="Poly_Biosynth_Transport"/>
</dbReference>
<dbReference type="EMBL" id="CP049057">
    <property type="protein sequence ID" value="QIE58262.1"/>
    <property type="molecule type" value="Genomic_DNA"/>
</dbReference>
<proteinExistence type="predicted"/>
<dbReference type="KEGG" id="mgel:G5B37_01365"/>
<feature type="transmembrane region" description="Helical" evidence="6">
    <location>
        <begin position="86"/>
        <end position="108"/>
    </location>
</feature>
<keyword evidence="5 6" id="KW-0472">Membrane</keyword>
<feature type="transmembrane region" description="Helical" evidence="6">
    <location>
        <begin position="184"/>
        <end position="203"/>
    </location>
</feature>
<evidence type="ECO:0000256" key="1">
    <source>
        <dbReference type="ARBA" id="ARBA00004651"/>
    </source>
</evidence>
<evidence type="ECO:0000256" key="5">
    <source>
        <dbReference type="ARBA" id="ARBA00023136"/>
    </source>
</evidence>
<feature type="transmembrane region" description="Helical" evidence="6">
    <location>
        <begin position="301"/>
        <end position="320"/>
    </location>
</feature>
<dbReference type="Pfam" id="PF01943">
    <property type="entry name" value="Polysacc_synt"/>
    <property type="match status" value="1"/>
</dbReference>
<evidence type="ECO:0000256" key="3">
    <source>
        <dbReference type="ARBA" id="ARBA00022692"/>
    </source>
</evidence>
<accession>A0A6G6GI91</accession>
<evidence type="ECO:0000313" key="7">
    <source>
        <dbReference type="EMBL" id="QIE58262.1"/>
    </source>
</evidence>
<sequence>MSQSPFVKKVVKGTFWLTFGSVMAKGLTALAYLVLARILTVNAYGEYGMVKSTIDNFLIFATMGVGLTATKYISELKDENKQKASSILGASIVAVTLLSSVVFLVLILFSNSLATSVLGNEALRLPLILAGGVLLFISVNGVVGGALLGLQSYRSMSVINSVQGVLLFVFLCLGGYFYGMVGAVAGNLVAMILMCLISWYILRSTLKEIGMKISLKNLKESLRSIYKFAIPASLGMLVVAPTIWILNTMLVNTPDGYTQLGVYTAVLIFSLAIRTVNGSLSNALLPIFLSKDMEITPKKEFFNYHGAWILCLLISIPFIIFPEIATYILGAKYPEQDVILILELSIITTFLISFKQGIHRDLIKKNRMWLSVLSTGIFASTAIIVFLLLKDYGALGFAISFLAGYFMNTVLVIPLFVYLKVTPKNTFRSFWILLVVGLVGLLAYNAIYTQLIILRSLVSLIGLVLLLFCVYKFYKKMISLKVSE</sequence>
<dbReference type="GO" id="GO:0005886">
    <property type="term" value="C:plasma membrane"/>
    <property type="evidence" value="ECO:0007669"/>
    <property type="project" value="UniProtKB-SubCell"/>
</dbReference>
<feature type="transmembrane region" description="Helical" evidence="6">
    <location>
        <begin position="395"/>
        <end position="418"/>
    </location>
</feature>
<feature type="transmembrane region" description="Helical" evidence="6">
    <location>
        <begin position="340"/>
        <end position="358"/>
    </location>
</feature>